<dbReference type="PANTHER" id="PTHR44329">
    <property type="entry name" value="SERINE/THREONINE-PROTEIN KINASE TNNI3K-RELATED"/>
    <property type="match status" value="1"/>
</dbReference>
<evidence type="ECO:0000313" key="2">
    <source>
        <dbReference type="EMBL" id="RIA81156.1"/>
    </source>
</evidence>
<protein>
    <submittedName>
        <fullName evidence="2">Kinase-like domain-containing protein</fullName>
    </submittedName>
</protein>
<name>A0A397S8S2_9GLOM</name>
<proteinExistence type="predicted"/>
<dbReference type="Gene3D" id="1.10.510.10">
    <property type="entry name" value="Transferase(Phosphotransferase) domain 1"/>
    <property type="match status" value="1"/>
</dbReference>
<dbReference type="OrthoDB" id="122279at2759"/>
<dbReference type="PROSITE" id="PS50011">
    <property type="entry name" value="PROTEIN_KINASE_DOM"/>
    <property type="match status" value="1"/>
</dbReference>
<evidence type="ECO:0000313" key="3">
    <source>
        <dbReference type="Proteomes" id="UP000265703"/>
    </source>
</evidence>
<evidence type="ECO:0000259" key="1">
    <source>
        <dbReference type="PROSITE" id="PS50011"/>
    </source>
</evidence>
<dbReference type="PRINTS" id="PR00109">
    <property type="entry name" value="TYRKINASE"/>
</dbReference>
<dbReference type="Pfam" id="PF07714">
    <property type="entry name" value="PK_Tyr_Ser-Thr"/>
    <property type="match status" value="1"/>
</dbReference>
<dbReference type="Proteomes" id="UP000265703">
    <property type="component" value="Unassembled WGS sequence"/>
</dbReference>
<keyword evidence="2" id="KW-0418">Kinase</keyword>
<feature type="domain" description="Protein kinase" evidence="1">
    <location>
        <begin position="92"/>
        <end position="364"/>
    </location>
</feature>
<comment type="caution">
    <text evidence="2">The sequence shown here is derived from an EMBL/GenBank/DDBJ whole genome shotgun (WGS) entry which is preliminary data.</text>
</comment>
<reference evidence="2 3" key="1">
    <citation type="submission" date="2018-06" db="EMBL/GenBank/DDBJ databases">
        <title>Comparative genomics reveals the genomic features of Rhizophagus irregularis, R. cerebriforme, R. diaphanum and Gigaspora rosea, and their symbiotic lifestyle signature.</title>
        <authorList>
            <person name="Morin E."/>
            <person name="San Clemente H."/>
            <person name="Chen E.C.H."/>
            <person name="De La Providencia I."/>
            <person name="Hainaut M."/>
            <person name="Kuo A."/>
            <person name="Kohler A."/>
            <person name="Murat C."/>
            <person name="Tang N."/>
            <person name="Roy S."/>
            <person name="Loubradou J."/>
            <person name="Henrissat B."/>
            <person name="Grigoriev I.V."/>
            <person name="Corradi N."/>
            <person name="Roux C."/>
            <person name="Martin F.M."/>
        </authorList>
    </citation>
    <scope>NUCLEOTIDE SEQUENCE [LARGE SCALE GENOMIC DNA]</scope>
    <source>
        <strain evidence="2 3">DAOM 227022</strain>
    </source>
</reference>
<dbReference type="InterPro" id="IPR001245">
    <property type="entry name" value="Ser-Thr/Tyr_kinase_cat_dom"/>
</dbReference>
<sequence length="449" mass="51981">MNNPTVTLTTDTLQDNKESLEGGSKKYYGRCKVCGKLNTHKYWCVSCFAERFKQQSVNWTSGNKEIDEFILELQVNATNFYQFIEWIPYEKFSDVKYLSKGGYGEVFTAQWDEGYICGWLDEYKDWYRDSNIKVVLKSLLNSKNMTKEFLRELQFQVRSYDSSLALGIIRCYGITRDAKSGNFMMVMDYGSDGSLRKYLDIRFNNLIWYKKLNILLDIIKGIRNIHRVGMTHRDLHGGNIIVKRNYTYITDFGLSKLVEEEFSKEKKKIFGVLPFVAPEVLCQSDYTKAADIYSFGIIMNEMTTGIPPYNDVPHDGKLAFQIISGLRPKINKDRTPQLILDLIEQCWDKHPENRPTAETLHDIIEKMNVDCQVNYTQLYKQIQVINKFIKDQTKSNTTMSPIIYKTHPQAIYTSRLLLENKTFVANPANPADSSITGLILPDDSDDESY</sequence>
<keyword evidence="3" id="KW-1185">Reference proteome</keyword>
<dbReference type="EMBL" id="QKYT01000839">
    <property type="protein sequence ID" value="RIA81156.1"/>
    <property type="molecule type" value="Genomic_DNA"/>
</dbReference>
<keyword evidence="2" id="KW-0808">Transferase</keyword>
<dbReference type="GO" id="GO:0004674">
    <property type="term" value="F:protein serine/threonine kinase activity"/>
    <property type="evidence" value="ECO:0007669"/>
    <property type="project" value="TreeGrafter"/>
</dbReference>
<dbReference type="GO" id="GO:0005524">
    <property type="term" value="F:ATP binding"/>
    <property type="evidence" value="ECO:0007669"/>
    <property type="project" value="InterPro"/>
</dbReference>
<gene>
    <name evidence="2" type="ORF">C1645_837445</name>
</gene>
<dbReference type="SUPFAM" id="SSF56112">
    <property type="entry name" value="Protein kinase-like (PK-like)"/>
    <property type="match status" value="1"/>
</dbReference>
<dbReference type="AlphaFoldDB" id="A0A397S8S2"/>
<accession>A0A397S8S2</accession>
<organism evidence="2 3">
    <name type="scientific">Glomus cerebriforme</name>
    <dbReference type="NCBI Taxonomy" id="658196"/>
    <lineage>
        <taxon>Eukaryota</taxon>
        <taxon>Fungi</taxon>
        <taxon>Fungi incertae sedis</taxon>
        <taxon>Mucoromycota</taxon>
        <taxon>Glomeromycotina</taxon>
        <taxon>Glomeromycetes</taxon>
        <taxon>Glomerales</taxon>
        <taxon>Glomeraceae</taxon>
        <taxon>Glomus</taxon>
    </lineage>
</organism>
<dbReference type="InterPro" id="IPR000719">
    <property type="entry name" value="Prot_kinase_dom"/>
</dbReference>
<dbReference type="InterPro" id="IPR051681">
    <property type="entry name" value="Ser/Thr_Kinases-Pseudokinases"/>
</dbReference>
<dbReference type="InterPro" id="IPR011009">
    <property type="entry name" value="Kinase-like_dom_sf"/>
</dbReference>